<dbReference type="EMBL" id="CP058561">
    <property type="protein sequence ID" value="QUH29449.1"/>
    <property type="molecule type" value="Genomic_DNA"/>
</dbReference>
<name>A0A8J8MAU4_9FIRM</name>
<sequence>MKEAILFPYDISNIHLLMHQDMLSDFRISGVVSPNSWGYADEDAGRILGIDTGYMVRSSFEGLIDQCECVLFCESYLELPYESFLKEYIEYIAQKGKKLIFLGEYEQHCEEIKDIAKHYNAEYEFIIKKDDKKYEEMYCYKMKDIPVPIITVIGTNERTNKFDTQLSVGKFFREQGYKVLQIGTKGYSNIFDMIAYPKFMYNQELSTTNRIQQFNYYIHSLCIEQKPDVVILGVPGAAFPMDNKFHNNFGFHNYLVSNAILSDYTICSIPYEDYKEDYFNYLSTHIKYKYGYNINCFIIANQAIKWDETDNSEKIQYLTLDKETMNRKCRHYLDKNYPVFNIFDSKLNTMLTHSILDELYSNSDEELM</sequence>
<reference evidence="1 2" key="1">
    <citation type="submission" date="2020-07" db="EMBL/GenBank/DDBJ databases">
        <title>Vallitalea guaymasensis genome.</title>
        <authorList>
            <person name="Postec A."/>
        </authorList>
    </citation>
    <scope>NUCLEOTIDE SEQUENCE [LARGE SCALE GENOMIC DNA]</scope>
    <source>
        <strain evidence="1 2">Ra1766G1</strain>
    </source>
</reference>
<dbReference type="Gene3D" id="3.40.50.300">
    <property type="entry name" value="P-loop containing nucleotide triphosphate hydrolases"/>
    <property type="match status" value="1"/>
</dbReference>
<keyword evidence="2" id="KW-1185">Reference proteome</keyword>
<protein>
    <submittedName>
        <fullName evidence="1">TIGR04066 family peptide maturation system protein</fullName>
    </submittedName>
</protein>
<dbReference type="InterPro" id="IPR023823">
    <property type="entry name" value="CHP04066_peptide_maturation"/>
</dbReference>
<evidence type="ECO:0000313" key="1">
    <source>
        <dbReference type="EMBL" id="QUH29449.1"/>
    </source>
</evidence>
<accession>A0A8J8MAU4</accession>
<dbReference type="AlphaFoldDB" id="A0A8J8MAU4"/>
<dbReference type="Proteomes" id="UP000677305">
    <property type="component" value="Chromosome"/>
</dbReference>
<dbReference type="InterPro" id="IPR027417">
    <property type="entry name" value="P-loop_NTPase"/>
</dbReference>
<dbReference type="NCBIfam" id="TIGR04066">
    <property type="entry name" value="nat_prod_clost"/>
    <property type="match status" value="1"/>
</dbReference>
<proteinExistence type="predicted"/>
<organism evidence="1 2">
    <name type="scientific">Vallitalea guaymasensis</name>
    <dbReference type="NCBI Taxonomy" id="1185412"/>
    <lineage>
        <taxon>Bacteria</taxon>
        <taxon>Bacillati</taxon>
        <taxon>Bacillota</taxon>
        <taxon>Clostridia</taxon>
        <taxon>Lachnospirales</taxon>
        <taxon>Vallitaleaceae</taxon>
        <taxon>Vallitalea</taxon>
    </lineage>
</organism>
<evidence type="ECO:0000313" key="2">
    <source>
        <dbReference type="Proteomes" id="UP000677305"/>
    </source>
</evidence>
<dbReference type="KEGG" id="vgu:HYG85_11170"/>
<dbReference type="RefSeq" id="WP_212693520.1">
    <property type="nucleotide sequence ID" value="NZ_CP058561.1"/>
</dbReference>
<gene>
    <name evidence="1" type="ORF">HYG85_11170</name>
</gene>